<organism evidence="1 2">
    <name type="scientific">Macrolepiota fuliginosa MF-IS2</name>
    <dbReference type="NCBI Taxonomy" id="1400762"/>
    <lineage>
        <taxon>Eukaryota</taxon>
        <taxon>Fungi</taxon>
        <taxon>Dikarya</taxon>
        <taxon>Basidiomycota</taxon>
        <taxon>Agaricomycotina</taxon>
        <taxon>Agaricomycetes</taxon>
        <taxon>Agaricomycetidae</taxon>
        <taxon>Agaricales</taxon>
        <taxon>Agaricineae</taxon>
        <taxon>Agaricaceae</taxon>
        <taxon>Macrolepiota</taxon>
    </lineage>
</organism>
<proteinExistence type="predicted"/>
<reference evidence="1" key="1">
    <citation type="submission" date="2020-11" db="EMBL/GenBank/DDBJ databases">
        <authorList>
            <consortium name="DOE Joint Genome Institute"/>
            <person name="Ahrendt S."/>
            <person name="Riley R."/>
            <person name="Andreopoulos W."/>
            <person name="Labutti K."/>
            <person name="Pangilinan J."/>
            <person name="Ruiz-Duenas F.J."/>
            <person name="Barrasa J.M."/>
            <person name="Sanchez-Garcia M."/>
            <person name="Camarero S."/>
            <person name="Miyauchi S."/>
            <person name="Serrano A."/>
            <person name="Linde D."/>
            <person name="Babiker R."/>
            <person name="Drula E."/>
            <person name="Ayuso-Fernandez I."/>
            <person name="Pacheco R."/>
            <person name="Padilla G."/>
            <person name="Ferreira P."/>
            <person name="Barriuso J."/>
            <person name="Kellner H."/>
            <person name="Castanera R."/>
            <person name="Alfaro M."/>
            <person name="Ramirez L."/>
            <person name="Pisabarro A.G."/>
            <person name="Kuo A."/>
            <person name="Tritt A."/>
            <person name="Lipzen A."/>
            <person name="He G."/>
            <person name="Yan M."/>
            <person name="Ng V."/>
            <person name="Cullen D."/>
            <person name="Martin F."/>
            <person name="Rosso M.-N."/>
            <person name="Henrissat B."/>
            <person name="Hibbett D."/>
            <person name="Martinez A.T."/>
            <person name="Grigoriev I.V."/>
        </authorList>
    </citation>
    <scope>NUCLEOTIDE SEQUENCE</scope>
    <source>
        <strain evidence="1">MF-IS2</strain>
    </source>
</reference>
<protein>
    <submittedName>
        <fullName evidence="1">Uncharacterized protein</fullName>
    </submittedName>
</protein>
<accession>A0A9P5X2A4</accession>
<evidence type="ECO:0000313" key="1">
    <source>
        <dbReference type="EMBL" id="KAF9442695.1"/>
    </source>
</evidence>
<gene>
    <name evidence="1" type="ORF">P691DRAFT_680939</name>
</gene>
<evidence type="ECO:0000313" key="2">
    <source>
        <dbReference type="Proteomes" id="UP000807342"/>
    </source>
</evidence>
<dbReference type="PANTHER" id="PTHR38846:SF1">
    <property type="entry name" value="C3H1-TYPE DOMAIN-CONTAINING PROTEIN"/>
    <property type="match status" value="1"/>
</dbReference>
<name>A0A9P5X2A4_9AGAR</name>
<dbReference type="AlphaFoldDB" id="A0A9P5X2A4"/>
<sequence length="160" mass="18575">MEPLEAFFSGYDGFTHDLAAPATREFRRLCQVRGWDRNSNEREEAMSRFRVALIQQFNLTYGTDINNLNGWHAMMTHMGVDPLPETVAECKKIVKRLFVNLVDLVDARGDPTQQVRLFNSEVALSKYTRKSKKIFPRDEAKAGGILKFLLRQIMRPRQRK</sequence>
<dbReference type="Proteomes" id="UP000807342">
    <property type="component" value="Unassembled WGS sequence"/>
</dbReference>
<dbReference type="OrthoDB" id="6105938at2759"/>
<dbReference type="EMBL" id="MU151582">
    <property type="protein sequence ID" value="KAF9442695.1"/>
    <property type="molecule type" value="Genomic_DNA"/>
</dbReference>
<comment type="caution">
    <text evidence="1">The sequence shown here is derived from an EMBL/GenBank/DDBJ whole genome shotgun (WGS) entry which is preliminary data.</text>
</comment>
<dbReference type="PANTHER" id="PTHR38846">
    <property type="entry name" value="C3H1-TYPE DOMAIN-CONTAINING PROTEIN"/>
    <property type="match status" value="1"/>
</dbReference>
<keyword evidence="2" id="KW-1185">Reference proteome</keyword>